<dbReference type="AlphaFoldDB" id="A0A0S3SL89"/>
<name>A0A0S3SL89_PHAAN</name>
<accession>A0A0S3SL89</accession>
<evidence type="ECO:0000313" key="1">
    <source>
        <dbReference type="EMBL" id="BAT93566.1"/>
    </source>
</evidence>
<reference evidence="1 2" key="1">
    <citation type="journal article" date="2015" name="Sci. Rep.">
        <title>The power of single molecule real-time sequencing technology in the de novo assembly of a eukaryotic genome.</title>
        <authorList>
            <person name="Sakai H."/>
            <person name="Naito K."/>
            <person name="Ogiso-Tanaka E."/>
            <person name="Takahashi Y."/>
            <person name="Iseki K."/>
            <person name="Muto C."/>
            <person name="Satou K."/>
            <person name="Teruya K."/>
            <person name="Shiroma A."/>
            <person name="Shimoji M."/>
            <person name="Hirano T."/>
            <person name="Itoh T."/>
            <person name="Kaga A."/>
            <person name="Tomooka N."/>
        </authorList>
    </citation>
    <scope>NUCLEOTIDE SEQUENCE [LARGE SCALE GENOMIC DNA]</scope>
    <source>
        <strain evidence="2">cv. Shumari</strain>
    </source>
</reference>
<feature type="non-terminal residue" evidence="1">
    <location>
        <position position="1"/>
    </location>
</feature>
<dbReference type="EMBL" id="AP015041">
    <property type="protein sequence ID" value="BAT93566.1"/>
    <property type="molecule type" value="Genomic_DNA"/>
</dbReference>
<sequence>EHLLRTHTQLITNFVCICHRVLHLVILWRFSSTPYVWRSCGHMHKLEFQNLCLDINLERLVFGIHMQSCSLPGE</sequence>
<dbReference type="Proteomes" id="UP000291084">
    <property type="component" value="Chromosome 8"/>
</dbReference>
<gene>
    <name evidence="1" type="primary">Vigan.08G007800</name>
    <name evidence="1" type="ORF">VIGAN_08007800</name>
</gene>
<evidence type="ECO:0000313" key="2">
    <source>
        <dbReference type="Proteomes" id="UP000291084"/>
    </source>
</evidence>
<protein>
    <submittedName>
        <fullName evidence="1">Uncharacterized protein</fullName>
    </submittedName>
</protein>
<organism evidence="1 2">
    <name type="scientific">Vigna angularis var. angularis</name>
    <dbReference type="NCBI Taxonomy" id="157739"/>
    <lineage>
        <taxon>Eukaryota</taxon>
        <taxon>Viridiplantae</taxon>
        <taxon>Streptophyta</taxon>
        <taxon>Embryophyta</taxon>
        <taxon>Tracheophyta</taxon>
        <taxon>Spermatophyta</taxon>
        <taxon>Magnoliopsida</taxon>
        <taxon>eudicotyledons</taxon>
        <taxon>Gunneridae</taxon>
        <taxon>Pentapetalae</taxon>
        <taxon>rosids</taxon>
        <taxon>fabids</taxon>
        <taxon>Fabales</taxon>
        <taxon>Fabaceae</taxon>
        <taxon>Papilionoideae</taxon>
        <taxon>50 kb inversion clade</taxon>
        <taxon>NPAAA clade</taxon>
        <taxon>indigoferoid/millettioid clade</taxon>
        <taxon>Phaseoleae</taxon>
        <taxon>Vigna</taxon>
    </lineage>
</organism>
<proteinExistence type="predicted"/>
<keyword evidence="2" id="KW-1185">Reference proteome</keyword>